<reference evidence="2" key="1">
    <citation type="submission" date="2020-08" db="EMBL/GenBank/DDBJ databases">
        <title>Multicomponent nature underlies the extraordinary mechanical properties of spider dragline silk.</title>
        <authorList>
            <person name="Kono N."/>
            <person name="Nakamura H."/>
            <person name="Mori M."/>
            <person name="Yoshida Y."/>
            <person name="Ohtoshi R."/>
            <person name="Malay A.D."/>
            <person name="Moran D.A.P."/>
            <person name="Tomita M."/>
            <person name="Numata K."/>
            <person name="Arakawa K."/>
        </authorList>
    </citation>
    <scope>NUCLEOTIDE SEQUENCE</scope>
</reference>
<accession>A0A8X6T2R8</accession>
<dbReference type="AlphaFoldDB" id="A0A8X6T2R8"/>
<evidence type="ECO:0000313" key="2">
    <source>
        <dbReference type="EMBL" id="GFS72927.1"/>
    </source>
</evidence>
<organism evidence="2 3">
    <name type="scientific">Nephila pilipes</name>
    <name type="common">Giant wood spider</name>
    <name type="synonym">Nephila maculata</name>
    <dbReference type="NCBI Taxonomy" id="299642"/>
    <lineage>
        <taxon>Eukaryota</taxon>
        <taxon>Metazoa</taxon>
        <taxon>Ecdysozoa</taxon>
        <taxon>Arthropoda</taxon>
        <taxon>Chelicerata</taxon>
        <taxon>Arachnida</taxon>
        <taxon>Araneae</taxon>
        <taxon>Araneomorphae</taxon>
        <taxon>Entelegynae</taxon>
        <taxon>Araneoidea</taxon>
        <taxon>Nephilidae</taxon>
        <taxon>Nephila</taxon>
    </lineage>
</organism>
<feature type="region of interest" description="Disordered" evidence="1">
    <location>
        <begin position="63"/>
        <end position="97"/>
    </location>
</feature>
<feature type="compositionally biased region" description="Basic and acidic residues" evidence="1">
    <location>
        <begin position="72"/>
        <end position="97"/>
    </location>
</feature>
<evidence type="ECO:0000313" key="3">
    <source>
        <dbReference type="Proteomes" id="UP000887013"/>
    </source>
</evidence>
<sequence>MTRRRGENAVPRCPVRVTEGLPSPRHCNAPGLTLYKILMAGEIEKLGRFNLVEGLFLKFWWDPGGGGGNESSGERGGERRKREFLLTVSERERKARS</sequence>
<keyword evidence="3" id="KW-1185">Reference proteome</keyword>
<dbReference type="EMBL" id="BMAW01049878">
    <property type="protein sequence ID" value="GFS72927.1"/>
    <property type="molecule type" value="Genomic_DNA"/>
</dbReference>
<dbReference type="OrthoDB" id="10485868at2759"/>
<dbReference type="Proteomes" id="UP000887013">
    <property type="component" value="Unassembled WGS sequence"/>
</dbReference>
<evidence type="ECO:0000256" key="1">
    <source>
        <dbReference type="SAM" id="MobiDB-lite"/>
    </source>
</evidence>
<gene>
    <name evidence="2" type="ORF">NPIL_530131</name>
</gene>
<comment type="caution">
    <text evidence="2">The sequence shown here is derived from an EMBL/GenBank/DDBJ whole genome shotgun (WGS) entry which is preliminary data.</text>
</comment>
<name>A0A8X6T2R8_NEPPI</name>
<protein>
    <submittedName>
        <fullName evidence="2">Uncharacterized protein</fullName>
    </submittedName>
</protein>
<proteinExistence type="predicted"/>